<dbReference type="EMBL" id="QGKX02002183">
    <property type="protein sequence ID" value="KAF3485142.1"/>
    <property type="molecule type" value="Genomic_DNA"/>
</dbReference>
<accession>A0A8S9MUU9</accession>
<dbReference type="AlphaFoldDB" id="A0A8S9MUU9"/>
<reference evidence="1" key="1">
    <citation type="submission" date="2019-12" db="EMBL/GenBank/DDBJ databases">
        <title>Genome sequencing and annotation of Brassica cretica.</title>
        <authorList>
            <person name="Studholme D.J."/>
            <person name="Sarris P."/>
        </authorList>
    </citation>
    <scope>NUCLEOTIDE SEQUENCE</scope>
    <source>
        <strain evidence="1">PFS-109/04</strain>
        <tissue evidence="1">Leaf</tissue>
    </source>
</reference>
<gene>
    <name evidence="1" type="ORF">F2Q69_00054705</name>
</gene>
<comment type="caution">
    <text evidence="1">The sequence shown here is derived from an EMBL/GenBank/DDBJ whole genome shotgun (WGS) entry which is preliminary data.</text>
</comment>
<proteinExistence type="predicted"/>
<evidence type="ECO:0000313" key="1">
    <source>
        <dbReference type="EMBL" id="KAF3485142.1"/>
    </source>
</evidence>
<protein>
    <submittedName>
        <fullName evidence="1">Uncharacterized protein</fullName>
    </submittedName>
</protein>
<organism evidence="1 2">
    <name type="scientific">Brassica cretica</name>
    <name type="common">Mustard</name>
    <dbReference type="NCBI Taxonomy" id="69181"/>
    <lineage>
        <taxon>Eukaryota</taxon>
        <taxon>Viridiplantae</taxon>
        <taxon>Streptophyta</taxon>
        <taxon>Embryophyta</taxon>
        <taxon>Tracheophyta</taxon>
        <taxon>Spermatophyta</taxon>
        <taxon>Magnoliopsida</taxon>
        <taxon>eudicotyledons</taxon>
        <taxon>Gunneridae</taxon>
        <taxon>Pentapetalae</taxon>
        <taxon>rosids</taxon>
        <taxon>malvids</taxon>
        <taxon>Brassicales</taxon>
        <taxon>Brassicaceae</taxon>
        <taxon>Brassiceae</taxon>
        <taxon>Brassica</taxon>
    </lineage>
</organism>
<dbReference type="Proteomes" id="UP000712600">
    <property type="component" value="Unassembled WGS sequence"/>
</dbReference>
<evidence type="ECO:0000313" key="2">
    <source>
        <dbReference type="Proteomes" id="UP000712600"/>
    </source>
</evidence>
<sequence length="50" mass="6163">MQTQWIESRTLQLEEPKLHIQVELLELEKQRFRWESRRGLAREGIKNSRD</sequence>
<name>A0A8S9MUU9_BRACR</name>